<dbReference type="InterPro" id="IPR001584">
    <property type="entry name" value="Integrase_cat-core"/>
</dbReference>
<feature type="domain" description="Integrase catalytic" evidence="1">
    <location>
        <begin position="122"/>
        <end position="226"/>
    </location>
</feature>
<evidence type="ECO:0000313" key="2">
    <source>
        <dbReference type="EMBL" id="KAB0801854.1"/>
    </source>
</evidence>
<organism evidence="2 3">
    <name type="scientific">Photinus pyralis</name>
    <name type="common">Common eastern firefly</name>
    <name type="synonym">Lampyris pyralis</name>
    <dbReference type="NCBI Taxonomy" id="7054"/>
    <lineage>
        <taxon>Eukaryota</taxon>
        <taxon>Metazoa</taxon>
        <taxon>Ecdysozoa</taxon>
        <taxon>Arthropoda</taxon>
        <taxon>Hexapoda</taxon>
        <taxon>Insecta</taxon>
        <taxon>Pterygota</taxon>
        <taxon>Neoptera</taxon>
        <taxon>Endopterygota</taxon>
        <taxon>Coleoptera</taxon>
        <taxon>Polyphaga</taxon>
        <taxon>Elateriformia</taxon>
        <taxon>Elateroidea</taxon>
        <taxon>Lampyridae</taxon>
        <taxon>Lampyrinae</taxon>
        <taxon>Photinus</taxon>
    </lineage>
</organism>
<comment type="caution">
    <text evidence="2">The sequence shown here is derived from an EMBL/GenBank/DDBJ whole genome shotgun (WGS) entry which is preliminary data.</text>
</comment>
<dbReference type="InterPro" id="IPR036397">
    <property type="entry name" value="RNaseH_sf"/>
</dbReference>
<dbReference type="EMBL" id="VVIM01000002">
    <property type="protein sequence ID" value="KAB0801854.1"/>
    <property type="molecule type" value="Genomic_DNA"/>
</dbReference>
<dbReference type="GO" id="GO:0003676">
    <property type="term" value="F:nucleic acid binding"/>
    <property type="evidence" value="ECO:0007669"/>
    <property type="project" value="InterPro"/>
</dbReference>
<sequence length="390" mass="46164">MELSDLDTAIKYYFHLGFRQYEICLFLFLHNWSISLTTLKRHLKRLNLFRRKSYSTFEDIVAFLNNQIFSSGRLHGYKWVHRRCIQAGLNVKQKDVSDLLNIMDPVGVLTRKRRRLQRRKYWNKGPNYIWHVDGYDKLKPFGICISGCIDGFSRKIMWLKAGYTNNDPRVIGGYYINTVKEWNGFPRTIRTDMGTENGNIQHIQKYFDEVTVTYQTNSRLPPFLYGSSHTNQRIESWWSILRKHNSQFWINLFSELRNDGLFNGTFLDKSIVQYCFMDLIQNELNTIVLEWNSHYIRKNKNGTCPPGRPDLLYNFPEVYNCENYITEINSLHVQNCEDECIFLNSPCADEDVFNLCQIIAFEMNHNKPSDVFEAITLYTNLRNQILSLLL</sequence>
<proteinExistence type="predicted"/>
<evidence type="ECO:0000259" key="1">
    <source>
        <dbReference type="PROSITE" id="PS50994"/>
    </source>
</evidence>
<keyword evidence="3" id="KW-1185">Reference proteome</keyword>
<dbReference type="Proteomes" id="UP000327044">
    <property type="component" value="Unassembled WGS sequence"/>
</dbReference>
<protein>
    <recommendedName>
        <fullName evidence="1">Integrase catalytic domain-containing protein</fullName>
    </recommendedName>
</protein>
<dbReference type="PANTHER" id="PTHR46791">
    <property type="entry name" value="EXPRESSED PROTEIN"/>
    <property type="match status" value="1"/>
</dbReference>
<name>A0A5N4AWZ0_PHOPY</name>
<dbReference type="Pfam" id="PF24764">
    <property type="entry name" value="rva_4"/>
    <property type="match status" value="1"/>
</dbReference>
<dbReference type="PANTHER" id="PTHR46791:SF13">
    <property type="entry name" value="CLR5 DOMAIN-CONTAINING PROTEIN"/>
    <property type="match status" value="1"/>
</dbReference>
<dbReference type="Gene3D" id="3.30.420.10">
    <property type="entry name" value="Ribonuclease H-like superfamily/Ribonuclease H"/>
    <property type="match status" value="1"/>
</dbReference>
<accession>A0A5N4AWZ0</accession>
<evidence type="ECO:0000313" key="3">
    <source>
        <dbReference type="Proteomes" id="UP000327044"/>
    </source>
</evidence>
<reference evidence="2 3" key="1">
    <citation type="journal article" date="2018" name="Elife">
        <title>Firefly genomes illuminate parallel origins of bioluminescence in beetles.</title>
        <authorList>
            <person name="Fallon T.R."/>
            <person name="Lower S.E."/>
            <person name="Chang C.H."/>
            <person name="Bessho-Uehara M."/>
            <person name="Martin G.J."/>
            <person name="Bewick A.J."/>
            <person name="Behringer M."/>
            <person name="Debat H.J."/>
            <person name="Wong I."/>
            <person name="Day J.C."/>
            <person name="Suvorov A."/>
            <person name="Silva C.J."/>
            <person name="Stanger-Hall K.F."/>
            <person name="Hall D.W."/>
            <person name="Schmitz R.J."/>
            <person name="Nelson D.R."/>
            <person name="Lewis S.M."/>
            <person name="Shigenobu S."/>
            <person name="Bybee S.M."/>
            <person name="Larracuente A.M."/>
            <person name="Oba Y."/>
            <person name="Weng J.K."/>
        </authorList>
    </citation>
    <scope>NUCLEOTIDE SEQUENCE [LARGE SCALE GENOMIC DNA]</scope>
    <source>
        <strain evidence="2">1611_PpyrPB1</strain>
        <tissue evidence="2">Whole body</tissue>
    </source>
</reference>
<dbReference type="GO" id="GO:0015074">
    <property type="term" value="P:DNA integration"/>
    <property type="evidence" value="ECO:0007669"/>
    <property type="project" value="InterPro"/>
</dbReference>
<dbReference type="InterPro" id="IPR058913">
    <property type="entry name" value="Integrase_dom_put"/>
</dbReference>
<dbReference type="InParanoid" id="A0A5N4AWZ0"/>
<dbReference type="AlphaFoldDB" id="A0A5N4AWZ0"/>
<dbReference type="PROSITE" id="PS50994">
    <property type="entry name" value="INTEGRASE"/>
    <property type="match status" value="1"/>
</dbReference>
<gene>
    <name evidence="2" type="ORF">PPYR_04040</name>
</gene>